<evidence type="ECO:0000256" key="11">
    <source>
        <dbReference type="ARBA" id="ARBA00023136"/>
    </source>
</evidence>
<reference evidence="13 14" key="1">
    <citation type="submission" date="2025-04" db="UniProtKB">
        <authorList>
            <consortium name="RefSeq"/>
        </authorList>
    </citation>
    <scope>IDENTIFICATION</scope>
</reference>
<dbReference type="OrthoDB" id="6241903at2759"/>
<dbReference type="KEGG" id="dqu:106750501"/>
<keyword evidence="8" id="KW-0809">Transit peptide</keyword>
<dbReference type="AlphaFoldDB" id="A0A6P3Y8Q5"/>
<dbReference type="GO" id="GO:0032981">
    <property type="term" value="P:mitochondrial respiratory chain complex I assembly"/>
    <property type="evidence" value="ECO:0007669"/>
    <property type="project" value="TreeGrafter"/>
</dbReference>
<evidence type="ECO:0000256" key="2">
    <source>
        <dbReference type="ARBA" id="ARBA00004443"/>
    </source>
</evidence>
<evidence type="ECO:0000256" key="5">
    <source>
        <dbReference type="ARBA" id="ARBA00022448"/>
    </source>
</evidence>
<dbReference type="CTD" id="4708"/>
<comment type="similarity">
    <text evidence="3">Belongs to the complex I NDUFB2 subunit family.</text>
</comment>
<keyword evidence="12" id="KW-1185">Reference proteome</keyword>
<dbReference type="GeneID" id="106750501"/>
<dbReference type="GO" id="GO:0005743">
    <property type="term" value="C:mitochondrial inner membrane"/>
    <property type="evidence" value="ECO:0007669"/>
    <property type="project" value="UniProtKB-SubCell"/>
</dbReference>
<dbReference type="RefSeq" id="XP_014486388.1">
    <property type="nucleotide sequence ID" value="XM_014630902.1"/>
</dbReference>
<name>A0A6P3Y8Q5_DINQU</name>
<dbReference type="PANTHER" id="PTHR15223">
    <property type="entry name" value="NADH-UBIQUINONE OXIDOREDUCTASE AGGG SUBUNIT"/>
    <property type="match status" value="1"/>
</dbReference>
<sequence>MILSRGLNLLKVTYKTSQNKVAATNLQSVRFNSGDDWVYRASPPVEKNWLYVAEAFGGLLWWWILWHFWHDYDHFLEIVPYPNPVKWTDEELGIPPDDYEETQIE</sequence>
<evidence type="ECO:0000313" key="13">
    <source>
        <dbReference type="RefSeq" id="XP_014486387.1"/>
    </source>
</evidence>
<evidence type="ECO:0000256" key="4">
    <source>
        <dbReference type="ARBA" id="ARBA00011533"/>
    </source>
</evidence>
<comment type="function">
    <text evidence="1">Accessory subunit of the mitochondrial membrane respiratory chain NADH dehydrogenase (Complex I), that is believed not to be involved in catalysis. Complex I functions in the transfer of electrons from NADH to the respiratory chain. The immediate electron acceptor for the enzyme is believed to be ubiquinone.</text>
</comment>
<dbReference type="Pfam" id="PF14813">
    <property type="entry name" value="NADH_B2"/>
    <property type="match status" value="1"/>
</dbReference>
<keyword evidence="11" id="KW-0472">Membrane</keyword>
<gene>
    <name evidence="13 14" type="primary">LOC106750501</name>
</gene>
<accession>A0A6P3Y8Q5</accession>
<dbReference type="InterPro" id="IPR026627">
    <property type="entry name" value="NDUFB2_animal"/>
</dbReference>
<evidence type="ECO:0000256" key="7">
    <source>
        <dbReference type="ARBA" id="ARBA00022792"/>
    </source>
</evidence>
<evidence type="ECO:0000256" key="9">
    <source>
        <dbReference type="ARBA" id="ARBA00022982"/>
    </source>
</evidence>
<dbReference type="GO" id="GO:0045271">
    <property type="term" value="C:respiratory chain complex I"/>
    <property type="evidence" value="ECO:0007669"/>
    <property type="project" value="InterPro"/>
</dbReference>
<comment type="subunit">
    <text evidence="4">Complex I is composed of 45 different subunits.</text>
</comment>
<keyword evidence="5" id="KW-0813">Transport</keyword>
<dbReference type="RefSeq" id="XP_014486387.1">
    <property type="nucleotide sequence ID" value="XM_014630901.1"/>
</dbReference>
<keyword evidence="6" id="KW-0679">Respiratory chain</keyword>
<evidence type="ECO:0000256" key="1">
    <source>
        <dbReference type="ARBA" id="ARBA00003195"/>
    </source>
</evidence>
<organism evidence="12 13">
    <name type="scientific">Dinoponera quadriceps</name>
    <name type="common">South American ant</name>
    <dbReference type="NCBI Taxonomy" id="609295"/>
    <lineage>
        <taxon>Eukaryota</taxon>
        <taxon>Metazoa</taxon>
        <taxon>Ecdysozoa</taxon>
        <taxon>Arthropoda</taxon>
        <taxon>Hexapoda</taxon>
        <taxon>Insecta</taxon>
        <taxon>Pterygota</taxon>
        <taxon>Neoptera</taxon>
        <taxon>Endopterygota</taxon>
        <taxon>Hymenoptera</taxon>
        <taxon>Apocrita</taxon>
        <taxon>Aculeata</taxon>
        <taxon>Formicoidea</taxon>
        <taxon>Formicidae</taxon>
        <taxon>Ponerinae</taxon>
        <taxon>Ponerini</taxon>
        <taxon>Dinoponera</taxon>
    </lineage>
</organism>
<evidence type="ECO:0000256" key="8">
    <source>
        <dbReference type="ARBA" id="ARBA00022946"/>
    </source>
</evidence>
<keyword evidence="10" id="KW-0496">Mitochondrion</keyword>
<protein>
    <submittedName>
        <fullName evidence="13 14">NADH dehydrogenase [ubiquinone] 1 beta subcomplex subunit 2, mitochondrial-like</fullName>
    </submittedName>
</protein>
<evidence type="ECO:0000256" key="3">
    <source>
        <dbReference type="ARBA" id="ARBA00005923"/>
    </source>
</evidence>
<dbReference type="Proteomes" id="UP000515204">
    <property type="component" value="Unplaced"/>
</dbReference>
<evidence type="ECO:0000313" key="12">
    <source>
        <dbReference type="Proteomes" id="UP000515204"/>
    </source>
</evidence>
<dbReference type="PANTHER" id="PTHR15223:SF1">
    <property type="entry name" value="NADH DEHYDROGENASE [UBIQUINONE] 1 BETA SUBCOMPLEX SUBUNIT 2, MITOCHONDRIAL"/>
    <property type="match status" value="1"/>
</dbReference>
<comment type="subcellular location">
    <subcellularLocation>
        <location evidence="2">Mitochondrion inner membrane</location>
        <topology evidence="2">Peripheral membrane protein</topology>
        <orientation evidence="2">Matrix side</orientation>
    </subcellularLocation>
</comment>
<keyword evidence="7" id="KW-0999">Mitochondrion inner membrane</keyword>
<evidence type="ECO:0000256" key="6">
    <source>
        <dbReference type="ARBA" id="ARBA00022660"/>
    </source>
</evidence>
<evidence type="ECO:0000313" key="14">
    <source>
        <dbReference type="RefSeq" id="XP_014486388.1"/>
    </source>
</evidence>
<proteinExistence type="inferred from homology"/>
<keyword evidence="9" id="KW-0249">Electron transport</keyword>
<evidence type="ECO:0000256" key="10">
    <source>
        <dbReference type="ARBA" id="ARBA00023128"/>
    </source>
</evidence>